<proteinExistence type="predicted"/>
<dbReference type="AlphaFoldDB" id="A0A256LIU1"/>
<evidence type="ECO:0000259" key="2">
    <source>
        <dbReference type="Pfam" id="PF19200"/>
    </source>
</evidence>
<organism evidence="4 5">
    <name type="scientific">Lactobacillus taiwanensis</name>
    <dbReference type="NCBI Taxonomy" id="508451"/>
    <lineage>
        <taxon>Bacteria</taxon>
        <taxon>Bacillati</taxon>
        <taxon>Bacillota</taxon>
        <taxon>Bacilli</taxon>
        <taxon>Lactobacillales</taxon>
        <taxon>Lactobacillaceae</taxon>
        <taxon>Lactobacillus</taxon>
    </lineage>
</organism>
<evidence type="ECO:0000313" key="3">
    <source>
        <dbReference type="EMBL" id="OYR88845.1"/>
    </source>
</evidence>
<dbReference type="RefSeq" id="WP_094496945.1">
    <property type="nucleotide sequence ID" value="NZ_NGNV01000004.1"/>
</dbReference>
<sequence length="346" mass="39527">MLGFSVYLDKDLTADDHNYLLGMRNAGFNEVFTSLTGLNDEADVILKRLNQLTGWCKDLELKIIADVSQDDLHRLGYDLDDVEKLKTLNVTGLRINDQVLMRFVSKLSKSMWVSLNAIYLQPEDITHLKEEAANFDHIRALFDFYSQPETGMADDWFEEKNRWLRKCNLETAAFIAGDRVKRGSFFAGKTTLESQRGIYPLAAALNLKKLSCSNVIVGDRLTSETIKTFARYTKDYAITLHLDKKVPFLEENEWHNYLYVARDIVRLHNEDELPKFEAQDLPLDRLVGTVTVNSSENLNSGEIRIAKRDLPASQKVRILGKVDDSECSLLSNIEPGQKIVFKNLEK</sequence>
<accession>A0A256LIU1</accession>
<name>A0A256LIU1_9LACO</name>
<evidence type="ECO:0000259" key="1">
    <source>
        <dbReference type="Pfam" id="PF05913"/>
    </source>
</evidence>
<dbReference type="PANTHER" id="PTHR38435:SF2">
    <property type="entry name" value="DUF871 DOMAIN-CONTAINING PROTEIN"/>
    <property type="match status" value="1"/>
</dbReference>
<dbReference type="InterPro" id="IPR008589">
    <property type="entry name" value="MupG"/>
</dbReference>
<dbReference type="InterPro" id="IPR029000">
    <property type="entry name" value="Cyclophilin-like_dom_sf"/>
</dbReference>
<evidence type="ECO:0000313" key="5">
    <source>
        <dbReference type="Proteomes" id="UP000215828"/>
    </source>
</evidence>
<dbReference type="Gene3D" id="2.40.100.10">
    <property type="entry name" value="Cyclophilin-like"/>
    <property type="match status" value="1"/>
</dbReference>
<comment type="caution">
    <text evidence="4">The sequence shown here is derived from an EMBL/GenBank/DDBJ whole genome shotgun (WGS) entry which is preliminary data.</text>
</comment>
<dbReference type="Pfam" id="PF05913">
    <property type="entry name" value="MupG_C"/>
    <property type="match status" value="1"/>
</dbReference>
<evidence type="ECO:0000313" key="4">
    <source>
        <dbReference type="EMBL" id="OYR93369.1"/>
    </source>
</evidence>
<dbReference type="SUPFAM" id="SSF51445">
    <property type="entry name" value="(Trans)glycosidases"/>
    <property type="match status" value="1"/>
</dbReference>
<dbReference type="EMBL" id="NGNX01000002">
    <property type="protein sequence ID" value="OYR93369.1"/>
    <property type="molecule type" value="Genomic_DNA"/>
</dbReference>
<dbReference type="InterPro" id="IPR043894">
    <property type="entry name" value="MupG_C"/>
</dbReference>
<dbReference type="Proteomes" id="UP000216316">
    <property type="component" value="Unassembled WGS sequence"/>
</dbReference>
<protein>
    <submittedName>
        <fullName evidence="4">Cell surface protein</fullName>
    </submittedName>
</protein>
<dbReference type="InterPro" id="IPR043797">
    <property type="entry name" value="MupG_N"/>
</dbReference>
<gene>
    <name evidence="3" type="ORF">CBF53_01485</name>
    <name evidence="4" type="ORF">CBF70_00685</name>
</gene>
<dbReference type="EMBL" id="NGNV01000004">
    <property type="protein sequence ID" value="OYR88845.1"/>
    <property type="molecule type" value="Genomic_DNA"/>
</dbReference>
<dbReference type="Proteomes" id="UP000215828">
    <property type="component" value="Unassembled WGS sequence"/>
</dbReference>
<keyword evidence="6" id="KW-1185">Reference proteome</keyword>
<feature type="domain" description="6-phospho-N-acetylmuramidase N-terminal" evidence="2">
    <location>
        <begin position="2"/>
        <end position="225"/>
    </location>
</feature>
<dbReference type="InterPro" id="IPR017853">
    <property type="entry name" value="GH"/>
</dbReference>
<reference evidence="4 5" key="1">
    <citation type="submission" date="2017-04" db="EMBL/GenBank/DDBJ databases">
        <authorList>
            <person name="Afonso C.L."/>
            <person name="Miller P.J."/>
            <person name="Scott M.A."/>
            <person name="Spackman E."/>
            <person name="Goraichik I."/>
            <person name="Dimitrov K.M."/>
            <person name="Suarez D.L."/>
            <person name="Swayne D.E."/>
        </authorList>
    </citation>
    <scope>NUCLEOTIDE SEQUENCE [LARGE SCALE GENOMIC DNA]</scope>
    <source>
        <strain evidence="4 5">609q</strain>
    </source>
</reference>
<feature type="domain" description="6-phospho-N-acetylmuramidase C-terminal" evidence="1">
    <location>
        <begin position="265"/>
        <end position="342"/>
    </location>
</feature>
<dbReference type="InterPro" id="IPR013785">
    <property type="entry name" value="Aldolase_TIM"/>
</dbReference>
<reference evidence="5 6" key="3">
    <citation type="submission" date="2017-09" db="EMBL/GenBank/DDBJ databases">
        <title>Tripartite evolution among Lactobacillus johnsonii, Lactobacillus taiwanensis, Lactobacillus reuteri and their rodent host.</title>
        <authorList>
            <person name="Wang T."/>
            <person name="Knowles S."/>
            <person name="Cheng C."/>
        </authorList>
    </citation>
    <scope>NUCLEOTIDE SEQUENCE [LARGE SCALE GENOMIC DNA]</scope>
    <source>
        <strain evidence="4 5">609q</strain>
        <strain evidence="3 6">609u</strain>
    </source>
</reference>
<dbReference type="PANTHER" id="PTHR38435">
    <property type="match status" value="1"/>
</dbReference>
<dbReference type="Gene3D" id="3.20.20.70">
    <property type="entry name" value="Aldolase class I"/>
    <property type="match status" value="1"/>
</dbReference>
<reference evidence="3" key="2">
    <citation type="submission" date="2017-05" db="EMBL/GenBank/DDBJ databases">
        <authorList>
            <person name="Lin X.B."/>
            <person name="Stothard P."/>
            <person name="Tasseva G."/>
            <person name="Walter J."/>
        </authorList>
    </citation>
    <scope>NUCLEOTIDE SEQUENCE</scope>
    <source>
        <strain evidence="3">609u</strain>
    </source>
</reference>
<dbReference type="Pfam" id="PF19200">
    <property type="entry name" value="MupG_N"/>
    <property type="match status" value="1"/>
</dbReference>
<evidence type="ECO:0000313" key="6">
    <source>
        <dbReference type="Proteomes" id="UP000216316"/>
    </source>
</evidence>
<dbReference type="SUPFAM" id="SSF50891">
    <property type="entry name" value="Cyclophilin-like"/>
    <property type="match status" value="1"/>
</dbReference>